<dbReference type="GO" id="GO:0005886">
    <property type="term" value="C:plasma membrane"/>
    <property type="evidence" value="ECO:0007669"/>
    <property type="project" value="UniProtKB-SubCell"/>
</dbReference>
<dbReference type="Proteomes" id="UP000247612">
    <property type="component" value="Unassembled WGS sequence"/>
</dbReference>
<keyword evidence="5 6" id="KW-0472">Membrane</keyword>
<feature type="domain" description="RDD" evidence="7">
    <location>
        <begin position="18"/>
        <end position="188"/>
    </location>
</feature>
<evidence type="ECO:0000256" key="6">
    <source>
        <dbReference type="SAM" id="Phobius"/>
    </source>
</evidence>
<reference evidence="8" key="2">
    <citation type="submission" date="2022-03" db="EMBL/GenBank/DDBJ databases">
        <title>First case of bacteraemia caused by Dielma fastidiosa in a patient hospitalised with diverticulitis.</title>
        <authorList>
            <person name="Forman-Ankjaer B."/>
            <person name="Hvid-Jensen F."/>
            <person name="Kobel C.M."/>
            <person name="Greve T."/>
        </authorList>
    </citation>
    <scope>NUCLEOTIDE SEQUENCE</scope>
    <source>
        <strain evidence="8">AUH_DF_2021</strain>
    </source>
</reference>
<evidence type="ECO:0000313" key="9">
    <source>
        <dbReference type="EMBL" id="PXX78514.1"/>
    </source>
</evidence>
<dbReference type="Proteomes" id="UP001276902">
    <property type="component" value="Unassembled WGS sequence"/>
</dbReference>
<evidence type="ECO:0000313" key="8">
    <source>
        <dbReference type="EMBL" id="MDY5169262.1"/>
    </source>
</evidence>
<protein>
    <submittedName>
        <fullName evidence="9">RDD family protein</fullName>
    </submittedName>
</protein>
<feature type="transmembrane region" description="Helical" evidence="6">
    <location>
        <begin position="154"/>
        <end position="174"/>
    </location>
</feature>
<evidence type="ECO:0000259" key="7">
    <source>
        <dbReference type="Pfam" id="PF06271"/>
    </source>
</evidence>
<feature type="transmembrane region" description="Helical" evidence="6">
    <location>
        <begin position="111"/>
        <end position="134"/>
    </location>
</feature>
<keyword evidence="3 6" id="KW-0812">Transmembrane</keyword>
<proteinExistence type="predicted"/>
<dbReference type="RefSeq" id="WP_022939275.1">
    <property type="nucleotide sequence ID" value="NZ_BAABZA010000001.1"/>
</dbReference>
<dbReference type="PANTHER" id="PTHR36115:SF6">
    <property type="entry name" value="PROLINE-RICH ANTIGEN HOMOLOG"/>
    <property type="match status" value="1"/>
</dbReference>
<dbReference type="EMBL" id="JALDAW010000022">
    <property type="protein sequence ID" value="MDY5169262.1"/>
    <property type="molecule type" value="Genomic_DNA"/>
</dbReference>
<keyword evidence="4 6" id="KW-1133">Transmembrane helix</keyword>
<keyword evidence="2" id="KW-1003">Cell membrane</keyword>
<evidence type="ECO:0000313" key="10">
    <source>
        <dbReference type="Proteomes" id="UP000247612"/>
    </source>
</evidence>
<dbReference type="AlphaFoldDB" id="A0A318KKA7"/>
<accession>A0A318KKA7</accession>
<evidence type="ECO:0000256" key="1">
    <source>
        <dbReference type="ARBA" id="ARBA00004651"/>
    </source>
</evidence>
<feature type="transmembrane region" description="Helical" evidence="6">
    <location>
        <begin position="21"/>
        <end position="47"/>
    </location>
</feature>
<dbReference type="STRING" id="1034346.GCA_000313565_02998"/>
<gene>
    <name evidence="9" type="ORF">DES51_10755</name>
    <name evidence="8" type="ORF">MQE39_14175</name>
</gene>
<comment type="subcellular location">
    <subcellularLocation>
        <location evidence="1">Cell membrane</location>
        <topology evidence="1">Multi-pass membrane protein</topology>
    </subcellularLocation>
</comment>
<reference evidence="9 10" key="1">
    <citation type="submission" date="2018-05" db="EMBL/GenBank/DDBJ databases">
        <title>Genomic Encyclopedia of Type Strains, Phase IV (KMG-IV): sequencing the most valuable type-strain genomes for metagenomic binning, comparative biology and taxonomic classification.</title>
        <authorList>
            <person name="Goeker M."/>
        </authorList>
    </citation>
    <scope>NUCLEOTIDE SEQUENCE [LARGE SCALE GENOMIC DNA]</scope>
    <source>
        <strain evidence="9 10">JC118</strain>
    </source>
</reference>
<dbReference type="OrthoDB" id="3183738at2"/>
<dbReference type="InterPro" id="IPR010432">
    <property type="entry name" value="RDD"/>
</dbReference>
<evidence type="ECO:0000256" key="3">
    <source>
        <dbReference type="ARBA" id="ARBA00022692"/>
    </source>
</evidence>
<feature type="transmembrane region" description="Helical" evidence="6">
    <location>
        <begin position="67"/>
        <end position="90"/>
    </location>
</feature>
<keyword evidence="10" id="KW-1185">Reference proteome</keyword>
<evidence type="ECO:0000256" key="4">
    <source>
        <dbReference type="ARBA" id="ARBA00022989"/>
    </source>
</evidence>
<dbReference type="Pfam" id="PF06271">
    <property type="entry name" value="RDD"/>
    <property type="match status" value="1"/>
</dbReference>
<dbReference type="EMBL" id="QJKH01000007">
    <property type="protein sequence ID" value="PXX78514.1"/>
    <property type="molecule type" value="Genomic_DNA"/>
</dbReference>
<evidence type="ECO:0000256" key="2">
    <source>
        <dbReference type="ARBA" id="ARBA00022475"/>
    </source>
</evidence>
<dbReference type="PANTHER" id="PTHR36115">
    <property type="entry name" value="PROLINE-RICH ANTIGEN HOMOLOG-RELATED"/>
    <property type="match status" value="1"/>
</dbReference>
<evidence type="ECO:0000256" key="5">
    <source>
        <dbReference type="ARBA" id="ARBA00023136"/>
    </source>
</evidence>
<comment type="caution">
    <text evidence="9">The sequence shown here is derived from an EMBL/GenBank/DDBJ whole genome shotgun (WGS) entry which is preliminary data.</text>
</comment>
<dbReference type="InterPro" id="IPR051791">
    <property type="entry name" value="Pra-immunoreactive"/>
</dbReference>
<organism evidence="9 10">
    <name type="scientific">Dielma fastidiosa</name>
    <dbReference type="NCBI Taxonomy" id="1034346"/>
    <lineage>
        <taxon>Bacteria</taxon>
        <taxon>Bacillati</taxon>
        <taxon>Bacillota</taxon>
        <taxon>Erysipelotrichia</taxon>
        <taxon>Erysipelotrichales</taxon>
        <taxon>Erysipelotrichaceae</taxon>
        <taxon>Dielma</taxon>
    </lineage>
</organism>
<name>A0A318KKA7_9FIRM</name>
<sequence length="205" mass="23547">MAKKKMVVTNNSSRGGYFIRRVLAFGIDWYLSGVLANIAISLCYGFFNQGQIEVQYNLNGMTSSQAWILMAVLFLIFLFYYVWVPCRIWIGQTPAQRMLQIKVFHDDHSEVTFKTMLIRFVLGCLVLEGTFYFFTSTFKTLLITKYLPFDTGMMDMLLSGPVAVICVLSLLLALRDKDQSRMIHDRISHTHVEDIYVPGKVQKAL</sequence>